<evidence type="ECO:0000256" key="2">
    <source>
        <dbReference type="ARBA" id="ARBA00022801"/>
    </source>
</evidence>
<gene>
    <name evidence="5" type="ORF">Poly59_39180</name>
</gene>
<name>A0A5C6ELM6_9BACT</name>
<dbReference type="Gene3D" id="3.40.50.300">
    <property type="entry name" value="P-loop containing nucleotide triphosphate hydrolases"/>
    <property type="match status" value="1"/>
</dbReference>
<dbReference type="Pfam" id="PF09250">
    <property type="entry name" value="Prim-Pol"/>
    <property type="match status" value="1"/>
</dbReference>
<accession>A0A5C6ELM6</accession>
<keyword evidence="6" id="KW-1185">Reference proteome</keyword>
<sequence>MYLSNTEQILVDESTRNHRTEIVSRLYEMNFNLIPMNGKNPCVQWKEFQTRRVSAGELKEWLPGKFPTKDGRRIWKARNHNFALLTGAIPWSDDNPGIIVVDSDDEEAEELVRNHCPPTPMMQVTGSGNKQFVYRRPSIEAHPFIGSPTKLRLDGKQYNLDIRGDGGLIMIPGSIHPKTGSMYEEVTPWTMELLMECPVYDPAWLPDETAKTKKAAASVTTDIISNEHEGLIAQVQTEVEERESQARQYLKSVPGTQQGTGADNKCSALTMKLLYGFALPVNVVQEMLSEWARKPDQFDASCGWYPWTDDEIARKIDWCLGQTYEGKIADRLSPFRDVGPMEAKVDDVVKPVDDNHTIDPNNHLETAELFRRECFAHNHKPTLIHHQATWHGWTGRLYEVITDDDIKARLWKWMATCKTWSKDKRTTFKPTRNVVGGVMDALKAVTNQSSQLEAPCWLSSGPEEIIAFDNGLLNVREFLSGKDNLLQHTPNWFSPNCLPHRFDRHADCPTWMGFLNQVFDEDEERISTLRQWFGYNLANDNRQHKIAMLIGPPRSGKGTTMAMMSAMLGRHNIANTSLASLGGRFGLEPLVGKMSALIDEGHLGRYSDNSLILERLKAISGGSEQTVDRKGVKAISSVAMKVRFTMAVNELPRLSDSSAALRSRLLIIPYNNTYEGKEDFGLVDRLLKEVSGITNWSLEGLKQLRANGRFKNPVAGEKIMRDFVYLSSPVQSFLDECCLVGPDKSVRFDDIQAVWKVWCEQNGHVSGSNNDFGRKLRAAIPRIDDERRRNGASRDRWYKGLGLNPETISQQNCRSMIS</sequence>
<organism evidence="5 6">
    <name type="scientific">Rubripirellula reticaptiva</name>
    <dbReference type="NCBI Taxonomy" id="2528013"/>
    <lineage>
        <taxon>Bacteria</taxon>
        <taxon>Pseudomonadati</taxon>
        <taxon>Planctomycetota</taxon>
        <taxon>Planctomycetia</taxon>
        <taxon>Pirellulales</taxon>
        <taxon>Pirellulaceae</taxon>
        <taxon>Rubripirellula</taxon>
    </lineage>
</organism>
<evidence type="ECO:0000259" key="4">
    <source>
        <dbReference type="PROSITE" id="PS51206"/>
    </source>
</evidence>
<evidence type="ECO:0000313" key="5">
    <source>
        <dbReference type="EMBL" id="TWU49304.1"/>
    </source>
</evidence>
<dbReference type="InterPro" id="IPR015330">
    <property type="entry name" value="DNA_primase/pol_bifunc_N"/>
</dbReference>
<dbReference type="PANTHER" id="PTHR35372:SF2">
    <property type="entry name" value="SF3 HELICASE DOMAIN-CONTAINING PROTEIN"/>
    <property type="match status" value="1"/>
</dbReference>
<proteinExistence type="predicted"/>
<keyword evidence="3" id="KW-0067">ATP-binding</keyword>
<keyword evidence="1" id="KW-0547">Nucleotide-binding</keyword>
<keyword evidence="2" id="KW-0378">Hydrolase</keyword>
<dbReference type="PROSITE" id="PS51206">
    <property type="entry name" value="SF3_HELICASE_1"/>
    <property type="match status" value="1"/>
</dbReference>
<dbReference type="Pfam" id="PF19263">
    <property type="entry name" value="DUF5906"/>
    <property type="match status" value="1"/>
</dbReference>
<dbReference type="SUPFAM" id="SSF52540">
    <property type="entry name" value="P-loop containing nucleoside triphosphate hydrolases"/>
    <property type="match status" value="1"/>
</dbReference>
<dbReference type="RefSeq" id="WP_146535583.1">
    <property type="nucleotide sequence ID" value="NZ_SJPX01000004.1"/>
</dbReference>
<comment type="caution">
    <text evidence="5">The sequence shown here is derived from an EMBL/GenBank/DDBJ whole genome shotgun (WGS) entry which is preliminary data.</text>
</comment>
<dbReference type="Pfam" id="PF08706">
    <property type="entry name" value="D5_N"/>
    <property type="match status" value="1"/>
</dbReference>
<protein>
    <recommendedName>
        <fullName evidence="4">SF3 helicase domain-containing protein</fullName>
    </recommendedName>
</protein>
<dbReference type="InterPro" id="IPR014818">
    <property type="entry name" value="Phage/plasmid_primase_P4_C"/>
</dbReference>
<dbReference type="InterPro" id="IPR027417">
    <property type="entry name" value="P-loop_NTPase"/>
</dbReference>
<dbReference type="Proteomes" id="UP000317977">
    <property type="component" value="Unassembled WGS sequence"/>
</dbReference>
<dbReference type="GO" id="GO:0005524">
    <property type="term" value="F:ATP binding"/>
    <property type="evidence" value="ECO:0007669"/>
    <property type="project" value="UniProtKB-KW"/>
</dbReference>
<dbReference type="Gene3D" id="3.30.720.160">
    <property type="entry name" value="Bifunctional DNA primase/polymerase, N-terminal"/>
    <property type="match status" value="1"/>
</dbReference>
<dbReference type="PANTHER" id="PTHR35372">
    <property type="entry name" value="ATP BINDING PROTEIN-RELATED"/>
    <property type="match status" value="1"/>
</dbReference>
<dbReference type="SMART" id="SM00943">
    <property type="entry name" value="Prim-Pol"/>
    <property type="match status" value="1"/>
</dbReference>
<feature type="domain" description="SF3 helicase" evidence="4">
    <location>
        <begin position="524"/>
        <end position="683"/>
    </location>
</feature>
<dbReference type="NCBIfam" id="TIGR01613">
    <property type="entry name" value="primase_Cterm"/>
    <property type="match status" value="1"/>
</dbReference>
<dbReference type="SUPFAM" id="SSF56747">
    <property type="entry name" value="Prim-pol domain"/>
    <property type="match status" value="1"/>
</dbReference>
<evidence type="ECO:0000256" key="3">
    <source>
        <dbReference type="ARBA" id="ARBA00022840"/>
    </source>
</evidence>
<reference evidence="5 6" key="1">
    <citation type="submission" date="2019-02" db="EMBL/GenBank/DDBJ databases">
        <title>Deep-cultivation of Planctomycetes and their phenomic and genomic characterization uncovers novel biology.</title>
        <authorList>
            <person name="Wiegand S."/>
            <person name="Jogler M."/>
            <person name="Boedeker C."/>
            <person name="Pinto D."/>
            <person name="Vollmers J."/>
            <person name="Rivas-Marin E."/>
            <person name="Kohn T."/>
            <person name="Peeters S.H."/>
            <person name="Heuer A."/>
            <person name="Rast P."/>
            <person name="Oberbeckmann S."/>
            <person name="Bunk B."/>
            <person name="Jeske O."/>
            <person name="Meyerdierks A."/>
            <person name="Storesund J.E."/>
            <person name="Kallscheuer N."/>
            <person name="Luecker S."/>
            <person name="Lage O.M."/>
            <person name="Pohl T."/>
            <person name="Merkel B.J."/>
            <person name="Hornburger P."/>
            <person name="Mueller R.-W."/>
            <person name="Bruemmer F."/>
            <person name="Labrenz M."/>
            <person name="Spormann A.M."/>
            <person name="Op Den Camp H."/>
            <person name="Overmann J."/>
            <person name="Amann R."/>
            <person name="Jetten M.S.M."/>
            <person name="Mascher T."/>
            <person name="Medema M.H."/>
            <person name="Devos D.P."/>
            <person name="Kaster A.-K."/>
            <person name="Ovreas L."/>
            <person name="Rohde M."/>
            <person name="Galperin M.Y."/>
            <person name="Jogler C."/>
        </authorList>
    </citation>
    <scope>NUCLEOTIDE SEQUENCE [LARGE SCALE GENOMIC DNA]</scope>
    <source>
        <strain evidence="5 6">Poly59</strain>
    </source>
</reference>
<evidence type="ECO:0000256" key="1">
    <source>
        <dbReference type="ARBA" id="ARBA00022741"/>
    </source>
</evidence>
<dbReference type="InterPro" id="IPR014015">
    <property type="entry name" value="Helicase_SF3_DNA-vir"/>
</dbReference>
<dbReference type="InterPro" id="IPR045455">
    <property type="entry name" value="NrS-1_pol-like_helicase"/>
</dbReference>
<dbReference type="InterPro" id="IPR051620">
    <property type="entry name" value="ORF904-like_C"/>
</dbReference>
<dbReference type="EMBL" id="SJPX01000004">
    <property type="protein sequence ID" value="TWU49304.1"/>
    <property type="molecule type" value="Genomic_DNA"/>
</dbReference>
<dbReference type="GO" id="GO:0016787">
    <property type="term" value="F:hydrolase activity"/>
    <property type="evidence" value="ECO:0007669"/>
    <property type="project" value="UniProtKB-KW"/>
</dbReference>
<dbReference type="OrthoDB" id="288091at2"/>
<dbReference type="InterPro" id="IPR006500">
    <property type="entry name" value="Helicase_put_C_phage/plasmid"/>
</dbReference>
<evidence type="ECO:0000313" key="6">
    <source>
        <dbReference type="Proteomes" id="UP000317977"/>
    </source>
</evidence>
<dbReference type="AlphaFoldDB" id="A0A5C6ELM6"/>